<accession>A0ABU3C9N7</accession>
<dbReference type="InterPro" id="IPR001173">
    <property type="entry name" value="Glyco_trans_2-like"/>
</dbReference>
<sequence length="300" mass="36157">MLAIIIPYFKREYFEECLDSLAKQTIKNFKVYIGDDASPEDPVEIIEKFNERLNISYHRFNENLGGISLTKQWDRCINLTQDEKWLMILGDDDYLSDNYIEKFQFHLREINNLNIKVVHFASRIVRSPGGKISKLYTHPKIENSTDFFYRKFLKFSRGSLTEQIFRRDAYNKHGFRDFPLAWGADNFAWLDFTDFGPIYSINTAVAFFRISDYNISRGGYEDKLKQTTKYNYFTLIIEKYLQKFKKPQRKPLLLFYEQIVYNTGRAGWGFFFTFLKFLYKEHEYIEMIKFTRRIFIHKYK</sequence>
<comment type="caution">
    <text evidence="2">The sequence shown here is derived from an EMBL/GenBank/DDBJ whole genome shotgun (WGS) entry which is preliminary data.</text>
</comment>
<evidence type="ECO:0000259" key="1">
    <source>
        <dbReference type="Pfam" id="PF00535"/>
    </source>
</evidence>
<evidence type="ECO:0000313" key="2">
    <source>
        <dbReference type="EMBL" id="MDT0643052.1"/>
    </source>
</evidence>
<feature type="domain" description="Glycosyltransferase 2-like" evidence="1">
    <location>
        <begin position="4"/>
        <end position="171"/>
    </location>
</feature>
<dbReference type="EMBL" id="JAVRHQ010000009">
    <property type="protein sequence ID" value="MDT0643052.1"/>
    <property type="molecule type" value="Genomic_DNA"/>
</dbReference>
<dbReference type="InterPro" id="IPR029044">
    <property type="entry name" value="Nucleotide-diphossugar_trans"/>
</dbReference>
<dbReference type="Pfam" id="PF00535">
    <property type="entry name" value="Glycos_transf_2"/>
    <property type="match status" value="1"/>
</dbReference>
<dbReference type="RefSeq" id="WP_311534673.1">
    <property type="nucleotide sequence ID" value="NZ_JAVRHQ010000009.1"/>
</dbReference>
<keyword evidence="2" id="KW-0328">Glycosyltransferase</keyword>
<keyword evidence="3" id="KW-1185">Reference proteome</keyword>
<reference evidence="2 3" key="1">
    <citation type="submission" date="2023-09" db="EMBL/GenBank/DDBJ databases">
        <authorList>
            <person name="Rey-Velasco X."/>
        </authorList>
    </citation>
    <scope>NUCLEOTIDE SEQUENCE [LARGE SCALE GENOMIC DNA]</scope>
    <source>
        <strain evidence="2 3">F363</strain>
    </source>
</reference>
<dbReference type="EC" id="2.4.-.-" evidence="2"/>
<dbReference type="PANTHER" id="PTHR22916:SF3">
    <property type="entry name" value="UDP-GLCNAC:BETAGAL BETA-1,3-N-ACETYLGLUCOSAMINYLTRANSFERASE-LIKE PROTEIN 1"/>
    <property type="match status" value="1"/>
</dbReference>
<dbReference type="CDD" id="cd00761">
    <property type="entry name" value="Glyco_tranf_GTA_type"/>
    <property type="match status" value="1"/>
</dbReference>
<dbReference type="Proteomes" id="UP001262889">
    <property type="component" value="Unassembled WGS sequence"/>
</dbReference>
<keyword evidence="2" id="KW-0808">Transferase</keyword>
<gene>
    <name evidence="2" type="ORF">RM553_09455</name>
</gene>
<organism evidence="2 3">
    <name type="scientific">Autumnicola tepida</name>
    <dbReference type="NCBI Taxonomy" id="3075595"/>
    <lineage>
        <taxon>Bacteria</taxon>
        <taxon>Pseudomonadati</taxon>
        <taxon>Bacteroidota</taxon>
        <taxon>Flavobacteriia</taxon>
        <taxon>Flavobacteriales</taxon>
        <taxon>Flavobacteriaceae</taxon>
        <taxon>Autumnicola</taxon>
    </lineage>
</organism>
<proteinExistence type="predicted"/>
<evidence type="ECO:0000313" key="3">
    <source>
        <dbReference type="Proteomes" id="UP001262889"/>
    </source>
</evidence>
<name>A0ABU3C9N7_9FLAO</name>
<protein>
    <submittedName>
        <fullName evidence="2">Glycosyltransferase family 2 protein</fullName>
        <ecNumber evidence="2">2.4.-.-</ecNumber>
    </submittedName>
</protein>
<dbReference type="PANTHER" id="PTHR22916">
    <property type="entry name" value="GLYCOSYLTRANSFERASE"/>
    <property type="match status" value="1"/>
</dbReference>
<dbReference type="SUPFAM" id="SSF53448">
    <property type="entry name" value="Nucleotide-diphospho-sugar transferases"/>
    <property type="match status" value="1"/>
</dbReference>
<dbReference type="Gene3D" id="3.90.550.10">
    <property type="entry name" value="Spore Coat Polysaccharide Biosynthesis Protein SpsA, Chain A"/>
    <property type="match status" value="1"/>
</dbReference>
<dbReference type="GO" id="GO:0016757">
    <property type="term" value="F:glycosyltransferase activity"/>
    <property type="evidence" value="ECO:0007669"/>
    <property type="project" value="UniProtKB-KW"/>
</dbReference>